<dbReference type="EMBL" id="ADMH02002069">
    <property type="protein sequence ID" value="ETN59657.1"/>
    <property type="molecule type" value="Genomic_DNA"/>
</dbReference>
<keyword evidence="6 8" id="KW-0408">Iron</keyword>
<protein>
    <submittedName>
        <fullName evidence="10">Cytochrome P450</fullName>
    </submittedName>
</protein>
<reference evidence="11" key="4">
    <citation type="submission" date="2015-06" db="UniProtKB">
        <authorList>
            <consortium name="EnsemblMetazoa"/>
        </authorList>
    </citation>
    <scope>IDENTIFICATION</scope>
</reference>
<reference evidence="10" key="2">
    <citation type="submission" date="2010-05" db="EMBL/GenBank/DDBJ databases">
        <authorList>
            <person name="Almeida L.G."/>
            <person name="Nicolas M.F."/>
            <person name="Souza R.C."/>
            <person name="Vasconcelos A.T.R."/>
        </authorList>
    </citation>
    <scope>NUCLEOTIDE SEQUENCE</scope>
</reference>
<dbReference type="SUPFAM" id="SSF48264">
    <property type="entry name" value="Cytochrome P450"/>
    <property type="match status" value="1"/>
</dbReference>
<dbReference type="GO" id="GO:0020037">
    <property type="term" value="F:heme binding"/>
    <property type="evidence" value="ECO:0007669"/>
    <property type="project" value="InterPro"/>
</dbReference>
<keyword evidence="3 8" id="KW-0349">Heme</keyword>
<evidence type="ECO:0000256" key="9">
    <source>
        <dbReference type="RuleBase" id="RU000461"/>
    </source>
</evidence>
<comment type="cofactor">
    <cofactor evidence="1 8">
        <name>heme</name>
        <dbReference type="ChEBI" id="CHEBI:30413"/>
    </cofactor>
</comment>
<dbReference type="Proteomes" id="UP000000673">
    <property type="component" value="Unassembled WGS sequence"/>
</dbReference>
<reference evidence="10" key="3">
    <citation type="journal article" date="2013" name="Nucleic Acids Res.">
        <title>The genome of Anopheles darlingi, the main neotropical malaria vector.</title>
        <authorList>
            <person name="Marinotti O."/>
            <person name="Cerqueira G.C."/>
            <person name="de Almeida L.G."/>
            <person name="Ferro M.I."/>
            <person name="Loreto E.L."/>
            <person name="Zaha A."/>
            <person name="Teixeira S.M."/>
            <person name="Wespiser A.R."/>
            <person name="Almeida E Silva A."/>
            <person name="Schlindwein A.D."/>
            <person name="Pacheco A.C."/>
            <person name="Silva A.L."/>
            <person name="Graveley B.R."/>
            <person name="Walenz B.P."/>
            <person name="Lima Bde A."/>
            <person name="Ribeiro C.A."/>
            <person name="Nunes-Silva C.G."/>
            <person name="de Carvalho C.R."/>
            <person name="Soares C.M."/>
            <person name="de Menezes C.B."/>
            <person name="Matiolli C."/>
            <person name="Caffrey D."/>
            <person name="Araujo D.A."/>
            <person name="de Oliveira D.M."/>
            <person name="Golenbock D."/>
            <person name="Grisard E.C."/>
            <person name="Fantinatti-Garboggini F."/>
            <person name="de Carvalho F.M."/>
            <person name="Barcellos F.G."/>
            <person name="Prosdocimi F."/>
            <person name="May G."/>
            <person name="Azevedo Junior G.M."/>
            <person name="Guimaraes G.M."/>
            <person name="Goldman G.H."/>
            <person name="Padilha I.Q."/>
            <person name="Batista Jda S."/>
            <person name="Ferro J.A."/>
            <person name="Ribeiro J.M."/>
            <person name="Fietto J.L."/>
            <person name="Dabbas K.M."/>
            <person name="Cerdeira L."/>
            <person name="Agnez-Lima L.F."/>
            <person name="Brocchi M."/>
            <person name="de Carvalho M.O."/>
            <person name="Teixeira Mde M."/>
            <person name="Diniz Maia Mde M."/>
            <person name="Goldman M.H."/>
            <person name="Cruz Schneider M.P."/>
            <person name="Felipe M.S."/>
            <person name="Hungria M."/>
            <person name="Nicolas M.F."/>
            <person name="Pereira M."/>
            <person name="Montes M.A."/>
            <person name="Cantao M.E."/>
            <person name="Vincentz M."/>
            <person name="Rafael M.S."/>
            <person name="Silverman N."/>
            <person name="Stoco P.H."/>
            <person name="Souza R.C."/>
            <person name="Vicentini R."/>
            <person name="Gazzinelli R.T."/>
            <person name="Neves Rde O."/>
            <person name="Silva R."/>
            <person name="Astolfi-Filho S."/>
            <person name="Maciel T.E."/>
            <person name="Urmenyi T.P."/>
            <person name="Tadei W.P."/>
            <person name="Camargo E.P."/>
            <person name="de Vasconcelos A.T."/>
        </authorList>
    </citation>
    <scope>NUCLEOTIDE SEQUENCE</scope>
</reference>
<evidence type="ECO:0000256" key="1">
    <source>
        <dbReference type="ARBA" id="ARBA00001971"/>
    </source>
</evidence>
<comment type="similarity">
    <text evidence="2 9">Belongs to the cytochrome P450 family.</text>
</comment>
<dbReference type="VEuPathDB" id="VectorBase:ADAC008743"/>
<dbReference type="eggNOG" id="KOG0159">
    <property type="taxonomic scope" value="Eukaryota"/>
</dbReference>
<feature type="binding site" description="axial binding residue" evidence="8">
    <location>
        <position position="508"/>
    </location>
    <ligand>
        <name>heme</name>
        <dbReference type="ChEBI" id="CHEBI:30413"/>
    </ligand>
    <ligandPart>
        <name>Fe</name>
        <dbReference type="ChEBI" id="CHEBI:18248"/>
    </ligandPart>
</feature>
<dbReference type="GO" id="GO:0005506">
    <property type="term" value="F:iron ion binding"/>
    <property type="evidence" value="ECO:0007669"/>
    <property type="project" value="InterPro"/>
</dbReference>
<gene>
    <name evidence="10" type="ORF">AND_008743</name>
</gene>
<evidence type="ECO:0000313" key="12">
    <source>
        <dbReference type="Proteomes" id="UP000000673"/>
    </source>
</evidence>
<dbReference type="FunFam" id="1.10.630.10:FF:000006">
    <property type="entry name" value="Cytochrome P450 302a1, mitochondrial"/>
    <property type="match status" value="1"/>
</dbReference>
<name>W5J5A5_ANODA</name>
<evidence type="ECO:0000256" key="2">
    <source>
        <dbReference type="ARBA" id="ARBA00010617"/>
    </source>
</evidence>
<dbReference type="STRING" id="43151.W5J5A5"/>
<dbReference type="AlphaFoldDB" id="W5J5A5"/>
<evidence type="ECO:0000256" key="7">
    <source>
        <dbReference type="ARBA" id="ARBA00023033"/>
    </source>
</evidence>
<dbReference type="PRINTS" id="PR00385">
    <property type="entry name" value="P450"/>
</dbReference>
<dbReference type="GO" id="GO:0016705">
    <property type="term" value="F:oxidoreductase activity, acting on paired donors, with incorporation or reduction of molecular oxygen"/>
    <property type="evidence" value="ECO:0007669"/>
    <property type="project" value="InterPro"/>
</dbReference>
<dbReference type="PANTHER" id="PTHR24279">
    <property type="entry name" value="CYTOCHROME P450"/>
    <property type="match status" value="1"/>
</dbReference>
<dbReference type="GO" id="GO:0004497">
    <property type="term" value="F:monooxygenase activity"/>
    <property type="evidence" value="ECO:0007669"/>
    <property type="project" value="UniProtKB-KW"/>
</dbReference>
<keyword evidence="12" id="KW-1185">Reference proteome</keyword>
<dbReference type="PANTHER" id="PTHR24279:SF120">
    <property type="entry name" value="CYTOCHROME P450"/>
    <property type="match status" value="1"/>
</dbReference>
<organism evidence="10">
    <name type="scientific">Anopheles darlingi</name>
    <name type="common">Mosquito</name>
    <dbReference type="NCBI Taxonomy" id="43151"/>
    <lineage>
        <taxon>Eukaryota</taxon>
        <taxon>Metazoa</taxon>
        <taxon>Ecdysozoa</taxon>
        <taxon>Arthropoda</taxon>
        <taxon>Hexapoda</taxon>
        <taxon>Insecta</taxon>
        <taxon>Pterygota</taxon>
        <taxon>Neoptera</taxon>
        <taxon>Endopterygota</taxon>
        <taxon>Diptera</taxon>
        <taxon>Nematocera</taxon>
        <taxon>Culicoidea</taxon>
        <taxon>Culicidae</taxon>
        <taxon>Anophelinae</taxon>
        <taxon>Anopheles</taxon>
    </lineage>
</organism>
<dbReference type="Pfam" id="PF00067">
    <property type="entry name" value="p450"/>
    <property type="match status" value="1"/>
</dbReference>
<dbReference type="FunCoup" id="W5J5A5">
    <property type="interactions" value="29"/>
</dbReference>
<dbReference type="OMA" id="KQFCPER"/>
<evidence type="ECO:0000313" key="10">
    <source>
        <dbReference type="EMBL" id="ETN59657.1"/>
    </source>
</evidence>
<dbReference type="CDD" id="cd11054">
    <property type="entry name" value="CYP24A1-like"/>
    <property type="match status" value="1"/>
</dbReference>
<dbReference type="HOGENOM" id="CLU_001570_28_0_1"/>
<evidence type="ECO:0000256" key="8">
    <source>
        <dbReference type="PIRSR" id="PIRSR602401-1"/>
    </source>
</evidence>
<evidence type="ECO:0000256" key="5">
    <source>
        <dbReference type="ARBA" id="ARBA00023002"/>
    </source>
</evidence>
<dbReference type="InterPro" id="IPR036396">
    <property type="entry name" value="Cyt_P450_sf"/>
</dbReference>
<keyword evidence="4 8" id="KW-0479">Metal-binding</keyword>
<dbReference type="VEuPathDB" id="VectorBase:ADAR2_009888"/>
<dbReference type="InterPro" id="IPR001128">
    <property type="entry name" value="Cyt_P450"/>
</dbReference>
<dbReference type="InterPro" id="IPR017972">
    <property type="entry name" value="Cyt_P450_CS"/>
</dbReference>
<evidence type="ECO:0000256" key="3">
    <source>
        <dbReference type="ARBA" id="ARBA00022617"/>
    </source>
</evidence>
<dbReference type="EnsemblMetazoa" id="ADAC008743-RA">
    <property type="protein sequence ID" value="ADAC008743-PA"/>
    <property type="gene ID" value="ADAC008743"/>
</dbReference>
<dbReference type="InterPro" id="IPR050479">
    <property type="entry name" value="CYP11_CYP27_families"/>
</dbReference>
<evidence type="ECO:0000313" key="11">
    <source>
        <dbReference type="EnsemblMetazoa" id="ADAC008743-PA"/>
    </source>
</evidence>
<dbReference type="InterPro" id="IPR002401">
    <property type="entry name" value="Cyt_P450_E_grp-I"/>
</dbReference>
<reference evidence="10 12" key="1">
    <citation type="journal article" date="2010" name="BMC Genomics">
        <title>Combination of measures distinguishes pre-miRNAs from other stem-loops in the genome of the newly sequenced Anopheles darlingi.</title>
        <authorList>
            <person name="Mendes N.D."/>
            <person name="Freitas A.T."/>
            <person name="Vasconcelos A.T."/>
            <person name="Sagot M.F."/>
        </authorList>
    </citation>
    <scope>NUCLEOTIDE SEQUENCE</scope>
</reference>
<sequence length="559" mass="64352">MSVTIVLFYTFVTLFMFLSYNPKPKKIIESIRSFLLHLLQLNGVPGEDGTQHCTTTVPTAHSPAAIPQQPMMSGGESEELTPTVKSIWDIPGPRRLPFGIGTKWLYFTGRQRYSKVHEAFLELHQRYGKIVLDVDTVPIVNLFDRADMERVLKYPSRFPFRPPTEIIEAYRRSRPDRFGPTNLINAQGEKWHELRLKLTSGITSRRILQSFIPSVNDICDDFVDLVRRQRAEDGTIRNFQDIANSVGLEIICCLVLGRRMGYLTTDKRNERFIRLAEAVKESFVYISQSYYGFKLWKYVPTGLYRNFVRCEEIIYDTIAEIVYEALEEEQHNCPDNDVKHIFISILQTEGLETKEKISGIIDLITSAIETLSNTLSFLLHNLSQSAEHQRAIAHEFGHCTKNITNDDLVAARFTKACIQESYRISPTTPCLARILEEDFQLSGYHLKAGTLVLCHTRIACQSEENFHQADRFKPERWLDQRDENDNVCKRQEPGAGIVLPFGTGRRMCPGQKIVDIELTLLVAKIFQNFEIEYLSPLDTQFQFLLAPRTPIEIRFRDRA</sequence>
<evidence type="ECO:0000256" key="6">
    <source>
        <dbReference type="ARBA" id="ARBA00023004"/>
    </source>
</evidence>
<dbReference type="Gene3D" id="1.10.630.10">
    <property type="entry name" value="Cytochrome P450"/>
    <property type="match status" value="1"/>
</dbReference>
<keyword evidence="7 9" id="KW-0503">Monooxygenase</keyword>
<accession>W5J5A5</accession>
<dbReference type="PRINTS" id="PR00463">
    <property type="entry name" value="EP450I"/>
</dbReference>
<evidence type="ECO:0000256" key="4">
    <source>
        <dbReference type="ARBA" id="ARBA00022723"/>
    </source>
</evidence>
<proteinExistence type="inferred from homology"/>
<dbReference type="PROSITE" id="PS00086">
    <property type="entry name" value="CYTOCHROME_P450"/>
    <property type="match status" value="1"/>
</dbReference>
<keyword evidence="5 9" id="KW-0560">Oxidoreductase</keyword>